<feature type="region of interest" description="Disordered" evidence="2">
    <location>
        <begin position="1"/>
        <end position="42"/>
    </location>
</feature>
<evidence type="ECO:0000256" key="2">
    <source>
        <dbReference type="SAM" id="MobiDB-lite"/>
    </source>
</evidence>
<accession>W3XH37</accession>
<dbReference type="Gene3D" id="3.40.50.150">
    <property type="entry name" value="Vaccinia Virus protein VP39"/>
    <property type="match status" value="1"/>
</dbReference>
<evidence type="ECO:0000313" key="3">
    <source>
        <dbReference type="EMBL" id="ETS85309.1"/>
    </source>
</evidence>
<dbReference type="PANTHER" id="PTHR43591">
    <property type="entry name" value="METHYLTRANSFERASE"/>
    <property type="match status" value="1"/>
</dbReference>
<feature type="compositionally biased region" description="Polar residues" evidence="2">
    <location>
        <begin position="1"/>
        <end position="16"/>
    </location>
</feature>
<dbReference type="HOGENOM" id="CLU_010595_1_2_1"/>
<dbReference type="GO" id="GO:0008168">
    <property type="term" value="F:methyltransferase activity"/>
    <property type="evidence" value="ECO:0007669"/>
    <property type="project" value="TreeGrafter"/>
</dbReference>
<gene>
    <name evidence="3" type="ORF">PFICI_03334</name>
</gene>
<dbReference type="InParanoid" id="W3XH37"/>
<evidence type="ECO:0008006" key="5">
    <source>
        <dbReference type="Google" id="ProtNLM"/>
    </source>
</evidence>
<proteinExistence type="inferred from homology"/>
<keyword evidence="4" id="KW-1185">Reference proteome</keyword>
<dbReference type="EMBL" id="KI912110">
    <property type="protein sequence ID" value="ETS85309.1"/>
    <property type="molecule type" value="Genomic_DNA"/>
</dbReference>
<organism evidence="3 4">
    <name type="scientific">Pestalotiopsis fici (strain W106-1 / CGMCC3.15140)</name>
    <dbReference type="NCBI Taxonomy" id="1229662"/>
    <lineage>
        <taxon>Eukaryota</taxon>
        <taxon>Fungi</taxon>
        <taxon>Dikarya</taxon>
        <taxon>Ascomycota</taxon>
        <taxon>Pezizomycotina</taxon>
        <taxon>Sordariomycetes</taxon>
        <taxon>Xylariomycetidae</taxon>
        <taxon>Amphisphaeriales</taxon>
        <taxon>Sporocadaceae</taxon>
        <taxon>Pestalotiopsis</taxon>
    </lineage>
</organism>
<sequence>MESQTNTQITESTRATLSDPARTNFDNYSGHQSTVDDPDSREDAEGRIWQNYRPDKYFLPNDSTEQDRLNLIHRAFCLQLYLLQDPVERSHKVEDALLLYDDPYCLSSMLGFAKRWKLHGAFHSTIHEVACLEAIAKLSLRSAPIKGDPPRVLDIGTGTGIWAIEFARCHPESQVIGADLSLIQPDVSATVPNVSFVRADAEEEWMCGAPFDLVHARLMFSCYVSHRDVIKRVFDNLNPGGWIEYQDNSFSIDSDDNSHRGTGLHQWGHLAQAGAAAKGRDFEAARKFKDYFVEAGFVDVVEIRCKVIGSAWPSTEPEQSLGRYTSVSSFEVVKNVSRKLLGEGGLGLPEDVIQPIVAQALKDVADPNIHFYWPGYIVYGRKPFAHEIASAPSSSGTAQH</sequence>
<dbReference type="RefSeq" id="XP_007830106.1">
    <property type="nucleotide sequence ID" value="XM_007831915.1"/>
</dbReference>
<dbReference type="GeneID" id="19268347"/>
<reference evidence="4" key="1">
    <citation type="journal article" date="2015" name="BMC Genomics">
        <title>Genomic and transcriptomic analysis of the endophytic fungus Pestalotiopsis fici reveals its lifestyle and high potential for synthesis of natural products.</title>
        <authorList>
            <person name="Wang X."/>
            <person name="Zhang X."/>
            <person name="Liu L."/>
            <person name="Xiang M."/>
            <person name="Wang W."/>
            <person name="Sun X."/>
            <person name="Che Y."/>
            <person name="Guo L."/>
            <person name="Liu G."/>
            <person name="Guo L."/>
            <person name="Wang C."/>
            <person name="Yin W.B."/>
            <person name="Stadler M."/>
            <person name="Zhang X."/>
            <person name="Liu X."/>
        </authorList>
    </citation>
    <scope>NUCLEOTIDE SEQUENCE [LARGE SCALE GENOMIC DNA]</scope>
    <source>
        <strain evidence="4">W106-1 / CGMCC3.15140</strain>
    </source>
</reference>
<dbReference type="SUPFAM" id="SSF53335">
    <property type="entry name" value="S-adenosyl-L-methionine-dependent methyltransferases"/>
    <property type="match status" value="1"/>
</dbReference>
<dbReference type="Proteomes" id="UP000030651">
    <property type="component" value="Unassembled WGS sequence"/>
</dbReference>
<name>W3XH37_PESFW</name>
<dbReference type="CDD" id="cd02440">
    <property type="entry name" value="AdoMet_MTases"/>
    <property type="match status" value="1"/>
</dbReference>
<dbReference type="Pfam" id="PF13489">
    <property type="entry name" value="Methyltransf_23"/>
    <property type="match status" value="1"/>
</dbReference>
<feature type="compositionally biased region" description="Polar residues" evidence="2">
    <location>
        <begin position="24"/>
        <end position="35"/>
    </location>
</feature>
<dbReference type="PANTHER" id="PTHR43591:SF102">
    <property type="entry name" value="S-ADENOSYL-L-METHIONINE-DEPENDENT METHYLTRANSFERASE"/>
    <property type="match status" value="1"/>
</dbReference>
<dbReference type="AlphaFoldDB" id="W3XH37"/>
<evidence type="ECO:0000256" key="1">
    <source>
        <dbReference type="ARBA" id="ARBA00038158"/>
    </source>
</evidence>
<dbReference type="InterPro" id="IPR029063">
    <property type="entry name" value="SAM-dependent_MTases_sf"/>
</dbReference>
<dbReference type="KEGG" id="pfy:PFICI_03334"/>
<dbReference type="OrthoDB" id="506498at2759"/>
<comment type="similarity">
    <text evidence="1">Belongs to the methyltransferase superfamily. LaeA methyltransferase family.</text>
</comment>
<protein>
    <recommendedName>
        <fullName evidence="5">Methyltransferase domain-containing protein</fullName>
    </recommendedName>
</protein>
<evidence type="ECO:0000313" key="4">
    <source>
        <dbReference type="Proteomes" id="UP000030651"/>
    </source>
</evidence>